<comment type="caution">
    <text evidence="2">The sequence shown here is derived from an EMBL/GenBank/DDBJ whole genome shotgun (WGS) entry which is preliminary data.</text>
</comment>
<protein>
    <submittedName>
        <fullName evidence="2">Uncharacterized protein</fullName>
    </submittedName>
</protein>
<feature type="region of interest" description="Disordered" evidence="1">
    <location>
        <begin position="1"/>
        <end position="114"/>
    </location>
</feature>
<gene>
    <name evidence="2" type="ORF">JOF56_006251</name>
</gene>
<sequence length="230" mass="24942">MGPALTSESPISPHTGSETSFKPTAWRARSAPTNAPQPRSAPEEAPKRVSAPEIAPECPHPRSAWAKPDHTSPGHRRTTAPNPSPAPRNKNPTHTTTTPQQHASTQRDAGERQPAVPWACVVTLGQADRGRAREPLYRPHLREVCPPGQGKKPTRKSTALPRSKRKEPQPEQPKPNPSGPLIRKRHAPTHPRGRPCSSLPGEQDQEGFSRGEPARMGRSHGIHSGGLTRA</sequence>
<organism evidence="2 3">
    <name type="scientific">Kibdelosporangium banguiense</name>
    <dbReference type="NCBI Taxonomy" id="1365924"/>
    <lineage>
        <taxon>Bacteria</taxon>
        <taxon>Bacillati</taxon>
        <taxon>Actinomycetota</taxon>
        <taxon>Actinomycetes</taxon>
        <taxon>Pseudonocardiales</taxon>
        <taxon>Pseudonocardiaceae</taxon>
        <taxon>Kibdelosporangium</taxon>
    </lineage>
</organism>
<feature type="compositionally biased region" description="Basic residues" evidence="1">
    <location>
        <begin position="182"/>
        <end position="193"/>
    </location>
</feature>
<feature type="compositionally biased region" description="Basic and acidic residues" evidence="1">
    <location>
        <begin position="128"/>
        <end position="143"/>
    </location>
</feature>
<evidence type="ECO:0000313" key="3">
    <source>
        <dbReference type="Proteomes" id="UP001519332"/>
    </source>
</evidence>
<name>A0ABS4TN73_9PSEU</name>
<feature type="region of interest" description="Disordered" evidence="1">
    <location>
        <begin position="128"/>
        <end position="230"/>
    </location>
</feature>
<dbReference type="EMBL" id="JAGINW010000001">
    <property type="protein sequence ID" value="MBP2325866.1"/>
    <property type="molecule type" value="Genomic_DNA"/>
</dbReference>
<evidence type="ECO:0000256" key="1">
    <source>
        <dbReference type="SAM" id="MobiDB-lite"/>
    </source>
</evidence>
<evidence type="ECO:0000313" key="2">
    <source>
        <dbReference type="EMBL" id="MBP2325866.1"/>
    </source>
</evidence>
<reference evidence="2 3" key="1">
    <citation type="submission" date="2021-03" db="EMBL/GenBank/DDBJ databases">
        <title>Sequencing the genomes of 1000 actinobacteria strains.</title>
        <authorList>
            <person name="Klenk H.-P."/>
        </authorList>
    </citation>
    <scope>NUCLEOTIDE SEQUENCE [LARGE SCALE GENOMIC DNA]</scope>
    <source>
        <strain evidence="2 3">DSM 46670</strain>
    </source>
</reference>
<keyword evidence="3" id="KW-1185">Reference proteome</keyword>
<feature type="compositionally biased region" description="Polar residues" evidence="1">
    <location>
        <begin position="1"/>
        <end position="22"/>
    </location>
</feature>
<feature type="compositionally biased region" description="Low complexity" evidence="1">
    <location>
        <begin position="92"/>
        <end position="102"/>
    </location>
</feature>
<dbReference type="Proteomes" id="UP001519332">
    <property type="component" value="Unassembled WGS sequence"/>
</dbReference>
<proteinExistence type="predicted"/>
<accession>A0ABS4TN73</accession>